<dbReference type="EMBL" id="CM000884">
    <property type="protein sequence ID" value="PNT61881.1"/>
    <property type="molecule type" value="Genomic_DNA"/>
</dbReference>
<proteinExistence type="predicted"/>
<reference evidence="2" key="3">
    <citation type="submission" date="2018-08" db="UniProtKB">
        <authorList>
            <consortium name="EnsemblPlants"/>
        </authorList>
    </citation>
    <scope>IDENTIFICATION</scope>
    <source>
        <strain evidence="2">cv. Bd21</strain>
    </source>
</reference>
<accession>A0A2K2CIM5</accession>
<protein>
    <submittedName>
        <fullName evidence="1 2">Uncharacterized protein</fullName>
    </submittedName>
</protein>
<dbReference type="AlphaFoldDB" id="A0A2K2CIM5"/>
<name>A0A2K2CIM5_BRADI</name>
<evidence type="ECO:0000313" key="1">
    <source>
        <dbReference type="EMBL" id="PNT61881.1"/>
    </source>
</evidence>
<sequence length="37" mass="4399">MDTVQSIVLLWRRDRAIRTLCRSFYSLLSITQDTIRA</sequence>
<dbReference type="InParanoid" id="A0A2K2CIM5"/>
<reference evidence="1" key="2">
    <citation type="submission" date="2017-06" db="EMBL/GenBank/DDBJ databases">
        <title>WGS assembly of Brachypodium distachyon.</title>
        <authorList>
            <consortium name="The International Brachypodium Initiative"/>
            <person name="Lucas S."/>
            <person name="Harmon-Smith M."/>
            <person name="Lail K."/>
            <person name="Tice H."/>
            <person name="Grimwood J."/>
            <person name="Bruce D."/>
            <person name="Barry K."/>
            <person name="Shu S."/>
            <person name="Lindquist E."/>
            <person name="Wang M."/>
            <person name="Pitluck S."/>
            <person name="Vogel J.P."/>
            <person name="Garvin D.F."/>
            <person name="Mockler T.C."/>
            <person name="Schmutz J."/>
            <person name="Rokhsar D."/>
            <person name="Bevan M.W."/>
        </authorList>
    </citation>
    <scope>NUCLEOTIDE SEQUENCE</scope>
    <source>
        <strain evidence="1">Bd21</strain>
    </source>
</reference>
<dbReference type="Gramene" id="PNT61881">
    <property type="protein sequence ID" value="PNT61881"/>
    <property type="gene ID" value="BRADI_5g22226v3"/>
</dbReference>
<gene>
    <name evidence="1" type="ORF">BRADI_5g22226v3</name>
</gene>
<evidence type="ECO:0000313" key="2">
    <source>
        <dbReference type="EnsemblPlants" id="PNT61881"/>
    </source>
</evidence>
<keyword evidence="3" id="KW-1185">Reference proteome</keyword>
<organism evidence="1">
    <name type="scientific">Brachypodium distachyon</name>
    <name type="common">Purple false brome</name>
    <name type="synonym">Trachynia distachya</name>
    <dbReference type="NCBI Taxonomy" id="15368"/>
    <lineage>
        <taxon>Eukaryota</taxon>
        <taxon>Viridiplantae</taxon>
        <taxon>Streptophyta</taxon>
        <taxon>Embryophyta</taxon>
        <taxon>Tracheophyta</taxon>
        <taxon>Spermatophyta</taxon>
        <taxon>Magnoliopsida</taxon>
        <taxon>Liliopsida</taxon>
        <taxon>Poales</taxon>
        <taxon>Poaceae</taxon>
        <taxon>BOP clade</taxon>
        <taxon>Pooideae</taxon>
        <taxon>Stipodae</taxon>
        <taxon>Brachypodieae</taxon>
        <taxon>Brachypodium</taxon>
    </lineage>
</organism>
<evidence type="ECO:0000313" key="3">
    <source>
        <dbReference type="Proteomes" id="UP000008810"/>
    </source>
</evidence>
<dbReference type="Proteomes" id="UP000008810">
    <property type="component" value="Chromosome 5"/>
</dbReference>
<reference evidence="1 2" key="1">
    <citation type="journal article" date="2010" name="Nature">
        <title>Genome sequencing and analysis of the model grass Brachypodium distachyon.</title>
        <authorList>
            <consortium name="International Brachypodium Initiative"/>
        </authorList>
    </citation>
    <scope>NUCLEOTIDE SEQUENCE [LARGE SCALE GENOMIC DNA]</scope>
    <source>
        <strain evidence="1 2">Bd21</strain>
    </source>
</reference>
<dbReference type="EnsemblPlants" id="PNT61881">
    <property type="protein sequence ID" value="PNT61881"/>
    <property type="gene ID" value="BRADI_5g22226v3"/>
</dbReference>